<comment type="similarity">
    <text evidence="2">Belongs to the major facilitator superfamily. MFSD6 family.</text>
</comment>
<evidence type="ECO:0000256" key="5">
    <source>
        <dbReference type="ARBA" id="ARBA00023136"/>
    </source>
</evidence>
<dbReference type="Gene3D" id="1.20.1250.20">
    <property type="entry name" value="MFS general substrate transporter like domains"/>
    <property type="match status" value="1"/>
</dbReference>
<feature type="domain" description="Major facilitator superfamily associated" evidence="7">
    <location>
        <begin position="30"/>
        <end position="111"/>
    </location>
</feature>
<organism evidence="8 9">
    <name type="scientific">Oedothorax gibbosus</name>
    <dbReference type="NCBI Taxonomy" id="931172"/>
    <lineage>
        <taxon>Eukaryota</taxon>
        <taxon>Metazoa</taxon>
        <taxon>Ecdysozoa</taxon>
        <taxon>Arthropoda</taxon>
        <taxon>Chelicerata</taxon>
        <taxon>Arachnida</taxon>
        <taxon>Araneae</taxon>
        <taxon>Araneomorphae</taxon>
        <taxon>Entelegynae</taxon>
        <taxon>Araneoidea</taxon>
        <taxon>Linyphiidae</taxon>
        <taxon>Erigoninae</taxon>
        <taxon>Oedothorax</taxon>
    </lineage>
</organism>
<keyword evidence="5 6" id="KW-0472">Membrane</keyword>
<dbReference type="EMBL" id="JAFNEN010001531">
    <property type="protein sequence ID" value="KAG8173707.1"/>
    <property type="molecule type" value="Genomic_DNA"/>
</dbReference>
<evidence type="ECO:0000313" key="8">
    <source>
        <dbReference type="EMBL" id="KAG8173707.1"/>
    </source>
</evidence>
<accession>A0AAV6TPE8</accession>
<evidence type="ECO:0000256" key="1">
    <source>
        <dbReference type="ARBA" id="ARBA00004141"/>
    </source>
</evidence>
<dbReference type="PANTHER" id="PTHR16172:SF41">
    <property type="entry name" value="MAJOR FACILITATOR SUPERFAMILY DOMAIN-CONTAINING PROTEIN 6-LIKE"/>
    <property type="match status" value="1"/>
</dbReference>
<feature type="transmembrane region" description="Helical" evidence="6">
    <location>
        <begin position="42"/>
        <end position="61"/>
    </location>
</feature>
<evidence type="ECO:0000313" key="9">
    <source>
        <dbReference type="Proteomes" id="UP000827092"/>
    </source>
</evidence>
<sequence length="159" mass="17948">MPKQAMEKFKRCSISINRPLIPLKLALFCFYGRYSVLKNPWLALALDLPNIFTYYLLWVAVIEHSHSIAPERLTSAVIVISGAVHYNAGKTTSGLIGGIVMSEFGGIMAFRLLAIICFSVFVLYTLFFILRRKHISKKHHIDQNGDSKENVKACVIFTI</sequence>
<dbReference type="GO" id="GO:0016020">
    <property type="term" value="C:membrane"/>
    <property type="evidence" value="ECO:0007669"/>
    <property type="project" value="UniProtKB-SubCell"/>
</dbReference>
<dbReference type="PANTHER" id="PTHR16172">
    <property type="entry name" value="MAJOR FACILITATOR SUPERFAMILY DOMAIN-CONTAINING PROTEIN 6-LIKE"/>
    <property type="match status" value="1"/>
</dbReference>
<reference evidence="8 9" key="1">
    <citation type="journal article" date="2022" name="Nat. Ecol. Evol.">
        <title>A masculinizing supergene underlies an exaggerated male reproductive morph in a spider.</title>
        <authorList>
            <person name="Hendrickx F."/>
            <person name="De Corte Z."/>
            <person name="Sonet G."/>
            <person name="Van Belleghem S.M."/>
            <person name="Kostlbacher S."/>
            <person name="Vangestel C."/>
        </authorList>
    </citation>
    <scope>NUCLEOTIDE SEQUENCE [LARGE SCALE GENOMIC DNA]</scope>
    <source>
        <strain evidence="8">W744_W776</strain>
    </source>
</reference>
<evidence type="ECO:0000256" key="6">
    <source>
        <dbReference type="SAM" id="Phobius"/>
    </source>
</evidence>
<feature type="transmembrane region" description="Helical" evidence="6">
    <location>
        <begin position="109"/>
        <end position="130"/>
    </location>
</feature>
<dbReference type="AlphaFoldDB" id="A0AAV6TPE8"/>
<dbReference type="InterPro" id="IPR036259">
    <property type="entry name" value="MFS_trans_sf"/>
</dbReference>
<gene>
    <name evidence="8" type="ORF">JTE90_008370</name>
</gene>
<dbReference type="SUPFAM" id="SSF103473">
    <property type="entry name" value="MFS general substrate transporter"/>
    <property type="match status" value="1"/>
</dbReference>
<dbReference type="InterPro" id="IPR024989">
    <property type="entry name" value="MFS_assoc_dom"/>
</dbReference>
<dbReference type="Proteomes" id="UP000827092">
    <property type="component" value="Unassembled WGS sequence"/>
</dbReference>
<comment type="subcellular location">
    <subcellularLocation>
        <location evidence="1">Membrane</location>
        <topology evidence="1">Multi-pass membrane protein</topology>
    </subcellularLocation>
</comment>
<comment type="caution">
    <text evidence="8">The sequence shown here is derived from an EMBL/GenBank/DDBJ whole genome shotgun (WGS) entry which is preliminary data.</text>
</comment>
<evidence type="ECO:0000256" key="2">
    <source>
        <dbReference type="ARBA" id="ARBA00005241"/>
    </source>
</evidence>
<keyword evidence="4 6" id="KW-1133">Transmembrane helix</keyword>
<evidence type="ECO:0000256" key="3">
    <source>
        <dbReference type="ARBA" id="ARBA00022692"/>
    </source>
</evidence>
<keyword evidence="9" id="KW-1185">Reference proteome</keyword>
<keyword evidence="3 6" id="KW-0812">Transmembrane</keyword>
<protein>
    <recommendedName>
        <fullName evidence="7">Major facilitator superfamily associated domain-containing protein</fullName>
    </recommendedName>
</protein>
<evidence type="ECO:0000256" key="4">
    <source>
        <dbReference type="ARBA" id="ARBA00022989"/>
    </source>
</evidence>
<dbReference type="InterPro" id="IPR051717">
    <property type="entry name" value="MFS_MFSD6"/>
</dbReference>
<name>A0AAV6TPE8_9ARAC</name>
<dbReference type="Pfam" id="PF12832">
    <property type="entry name" value="MFS_1_like"/>
    <property type="match status" value="1"/>
</dbReference>
<proteinExistence type="inferred from homology"/>
<evidence type="ECO:0000259" key="7">
    <source>
        <dbReference type="Pfam" id="PF12832"/>
    </source>
</evidence>